<accession>A0A290WUZ9</accession>
<dbReference type="EMBL" id="CP023422">
    <property type="protein sequence ID" value="ATD60725.1"/>
    <property type="molecule type" value="Genomic_DNA"/>
</dbReference>
<feature type="transmembrane region" description="Helical" evidence="1">
    <location>
        <begin position="160"/>
        <end position="181"/>
    </location>
</feature>
<evidence type="ECO:0000256" key="1">
    <source>
        <dbReference type="SAM" id="Phobius"/>
    </source>
</evidence>
<feature type="transmembrane region" description="Helical" evidence="1">
    <location>
        <begin position="193"/>
        <end position="216"/>
    </location>
</feature>
<organism evidence="2 3">
    <name type="scientific">Janthinobacterium svalbardensis</name>
    <dbReference type="NCBI Taxonomy" id="368607"/>
    <lineage>
        <taxon>Bacteria</taxon>
        <taxon>Pseudomonadati</taxon>
        <taxon>Pseudomonadota</taxon>
        <taxon>Betaproteobacteria</taxon>
        <taxon>Burkholderiales</taxon>
        <taxon>Oxalobacteraceae</taxon>
        <taxon>Janthinobacterium</taxon>
    </lineage>
</organism>
<keyword evidence="1" id="KW-0812">Transmembrane</keyword>
<evidence type="ECO:0000313" key="3">
    <source>
        <dbReference type="Proteomes" id="UP000218437"/>
    </source>
</evidence>
<dbReference type="RefSeq" id="WP_096234786.1">
    <property type="nucleotide sequence ID" value="NZ_CP023422.1"/>
</dbReference>
<proteinExistence type="predicted"/>
<feature type="transmembrane region" description="Helical" evidence="1">
    <location>
        <begin position="252"/>
        <end position="273"/>
    </location>
</feature>
<dbReference type="KEGG" id="jsv:CNX70_11530"/>
<gene>
    <name evidence="2" type="ORF">CNX70_11530</name>
</gene>
<feature type="transmembrane region" description="Helical" evidence="1">
    <location>
        <begin position="92"/>
        <end position="114"/>
    </location>
</feature>
<reference evidence="2 3" key="1">
    <citation type="submission" date="2017-09" db="EMBL/GenBank/DDBJ databases">
        <title>Complete genome sequence of Janthinobacterium svalbardensis PAMC 27463.</title>
        <authorList>
            <person name="Cho Y.-J."/>
            <person name="Cho A."/>
            <person name="Kim O.-S."/>
            <person name="Lee J.-I."/>
        </authorList>
    </citation>
    <scope>NUCLEOTIDE SEQUENCE [LARGE SCALE GENOMIC DNA]</scope>
    <source>
        <strain evidence="2 3">PAMC 27463</strain>
    </source>
</reference>
<feature type="transmembrane region" description="Helical" evidence="1">
    <location>
        <begin position="23"/>
        <end position="47"/>
    </location>
</feature>
<keyword evidence="1" id="KW-0472">Membrane</keyword>
<protein>
    <submittedName>
        <fullName evidence="2">Uncharacterized protein</fullName>
    </submittedName>
</protein>
<keyword evidence="3" id="KW-1185">Reference proteome</keyword>
<name>A0A290WUZ9_9BURK</name>
<feature type="transmembrane region" description="Helical" evidence="1">
    <location>
        <begin position="303"/>
        <end position="323"/>
    </location>
</feature>
<evidence type="ECO:0000313" key="2">
    <source>
        <dbReference type="EMBL" id="ATD60725.1"/>
    </source>
</evidence>
<dbReference type="Proteomes" id="UP000218437">
    <property type="component" value="Chromosome"/>
</dbReference>
<keyword evidence="1" id="KW-1133">Transmembrane helix</keyword>
<dbReference type="AlphaFoldDB" id="A0A290WUZ9"/>
<feature type="transmembrane region" description="Helical" evidence="1">
    <location>
        <begin position="222"/>
        <end position="240"/>
    </location>
</feature>
<feature type="transmembrane region" description="Helical" evidence="1">
    <location>
        <begin position="135"/>
        <end position="154"/>
    </location>
</feature>
<sequence>MSITPVNKMKWLIRRELWEHKGMLLWTPAIIGIVMTALAALMTAGAVAKLKMRTALIINGEEMSWSAVFNTRTLSPRRTEIIDTIANNYTYVAAPLFLALGFLVFFYCLSALYDDRRDRSLLFWKSLPVSDAQTVLSKLAIAIVVTPLIVVAAACLTSLALILILSGVLALNGIYVLTQLLAAPGLYLGPLRLFGLIPVYALWALPTVGWLLMVSSWARSKVLFWALGVPLLLLVLAVWVGKLSMTEADIGWIQMNVIARALLGTIPGSWYLFEPGLLPHINTMAAGSQMTRIDIFANSWSSVAMPAAWLGAAAGAAMLYAAIRLRGWREEG</sequence>